<evidence type="ECO:0000313" key="2">
    <source>
        <dbReference type="Proteomes" id="UP000828390"/>
    </source>
</evidence>
<evidence type="ECO:0000313" key="1">
    <source>
        <dbReference type="EMBL" id="KAH3724836.1"/>
    </source>
</evidence>
<accession>A0A9D4CIH7</accession>
<dbReference type="EMBL" id="JAIWYP010000012">
    <property type="protein sequence ID" value="KAH3724836.1"/>
    <property type="molecule type" value="Genomic_DNA"/>
</dbReference>
<reference evidence="1" key="1">
    <citation type="journal article" date="2019" name="bioRxiv">
        <title>The Genome of the Zebra Mussel, Dreissena polymorpha: A Resource for Invasive Species Research.</title>
        <authorList>
            <person name="McCartney M.A."/>
            <person name="Auch B."/>
            <person name="Kono T."/>
            <person name="Mallez S."/>
            <person name="Zhang Y."/>
            <person name="Obille A."/>
            <person name="Becker A."/>
            <person name="Abrahante J.E."/>
            <person name="Garbe J."/>
            <person name="Badalamenti J.P."/>
            <person name="Herman A."/>
            <person name="Mangelson H."/>
            <person name="Liachko I."/>
            <person name="Sullivan S."/>
            <person name="Sone E.D."/>
            <person name="Koren S."/>
            <person name="Silverstein K.A.T."/>
            <person name="Beckman K.B."/>
            <person name="Gohl D.M."/>
        </authorList>
    </citation>
    <scope>NUCLEOTIDE SEQUENCE</scope>
    <source>
        <strain evidence="1">Duluth1</strain>
        <tissue evidence="1">Whole animal</tissue>
    </source>
</reference>
<protein>
    <submittedName>
        <fullName evidence="1">Uncharacterized protein</fullName>
    </submittedName>
</protein>
<organism evidence="1 2">
    <name type="scientific">Dreissena polymorpha</name>
    <name type="common">Zebra mussel</name>
    <name type="synonym">Mytilus polymorpha</name>
    <dbReference type="NCBI Taxonomy" id="45954"/>
    <lineage>
        <taxon>Eukaryota</taxon>
        <taxon>Metazoa</taxon>
        <taxon>Spiralia</taxon>
        <taxon>Lophotrochozoa</taxon>
        <taxon>Mollusca</taxon>
        <taxon>Bivalvia</taxon>
        <taxon>Autobranchia</taxon>
        <taxon>Heteroconchia</taxon>
        <taxon>Euheterodonta</taxon>
        <taxon>Imparidentia</taxon>
        <taxon>Neoheterodontei</taxon>
        <taxon>Myida</taxon>
        <taxon>Dreissenoidea</taxon>
        <taxon>Dreissenidae</taxon>
        <taxon>Dreissena</taxon>
    </lineage>
</organism>
<dbReference type="Proteomes" id="UP000828390">
    <property type="component" value="Unassembled WGS sequence"/>
</dbReference>
<sequence length="68" mass="8174">MNDTAEQLIRFQQFNGTFHVDHKPFYQLLFVHALLRHEDSLKQMPLHFIMTSPKMTDLSPYFHHIVCM</sequence>
<gene>
    <name evidence="1" type="ORF">DPMN_050663</name>
</gene>
<keyword evidence="2" id="KW-1185">Reference proteome</keyword>
<proteinExistence type="predicted"/>
<name>A0A9D4CIH7_DREPO</name>
<reference evidence="1" key="2">
    <citation type="submission" date="2020-11" db="EMBL/GenBank/DDBJ databases">
        <authorList>
            <person name="McCartney M.A."/>
            <person name="Auch B."/>
            <person name="Kono T."/>
            <person name="Mallez S."/>
            <person name="Becker A."/>
            <person name="Gohl D.M."/>
            <person name="Silverstein K.A.T."/>
            <person name="Koren S."/>
            <person name="Bechman K.B."/>
            <person name="Herman A."/>
            <person name="Abrahante J.E."/>
            <person name="Garbe J."/>
        </authorList>
    </citation>
    <scope>NUCLEOTIDE SEQUENCE</scope>
    <source>
        <strain evidence="1">Duluth1</strain>
        <tissue evidence="1">Whole animal</tissue>
    </source>
</reference>
<comment type="caution">
    <text evidence="1">The sequence shown here is derived from an EMBL/GenBank/DDBJ whole genome shotgun (WGS) entry which is preliminary data.</text>
</comment>
<dbReference type="AlphaFoldDB" id="A0A9D4CIH7"/>